<evidence type="ECO:0000313" key="6">
    <source>
        <dbReference type="EMBL" id="CAD7571500.1"/>
    </source>
</evidence>
<name>A0A7R9J2L6_TIMCA</name>
<dbReference type="SUPFAM" id="SSF53098">
    <property type="entry name" value="Ribonuclease H-like"/>
    <property type="match status" value="1"/>
</dbReference>
<evidence type="ECO:0000256" key="2">
    <source>
        <dbReference type="ARBA" id="ARBA00022801"/>
    </source>
</evidence>
<dbReference type="SMART" id="SM00479">
    <property type="entry name" value="EXOIII"/>
    <property type="match status" value="1"/>
</dbReference>
<dbReference type="InterPro" id="IPR012337">
    <property type="entry name" value="RNaseH-like_sf"/>
</dbReference>
<evidence type="ECO:0000256" key="4">
    <source>
        <dbReference type="SAM" id="MobiDB-lite"/>
    </source>
</evidence>
<evidence type="ECO:0000256" key="1">
    <source>
        <dbReference type="ARBA" id="ARBA00022722"/>
    </source>
</evidence>
<proteinExistence type="predicted"/>
<dbReference type="Gene3D" id="3.30.420.10">
    <property type="entry name" value="Ribonuclease H-like superfamily/Ribonuclease H"/>
    <property type="match status" value="1"/>
</dbReference>
<organism evidence="6">
    <name type="scientific">Timema californicum</name>
    <name type="common">California timema</name>
    <name type="synonym">Walking stick</name>
    <dbReference type="NCBI Taxonomy" id="61474"/>
    <lineage>
        <taxon>Eukaryota</taxon>
        <taxon>Metazoa</taxon>
        <taxon>Ecdysozoa</taxon>
        <taxon>Arthropoda</taxon>
        <taxon>Hexapoda</taxon>
        <taxon>Insecta</taxon>
        <taxon>Pterygota</taxon>
        <taxon>Neoptera</taxon>
        <taxon>Polyneoptera</taxon>
        <taxon>Phasmatodea</taxon>
        <taxon>Timematodea</taxon>
        <taxon>Timematoidea</taxon>
        <taxon>Timematidae</taxon>
        <taxon>Timema</taxon>
    </lineage>
</organism>
<dbReference type="InterPro" id="IPR047201">
    <property type="entry name" value="ERI-1_3'hExo-like"/>
</dbReference>
<accession>A0A7R9J2L6</accession>
<dbReference type="Gene3D" id="1.10.720.30">
    <property type="entry name" value="SAP domain"/>
    <property type="match status" value="1"/>
</dbReference>
<evidence type="ECO:0000256" key="3">
    <source>
        <dbReference type="ARBA" id="ARBA00022839"/>
    </source>
</evidence>
<dbReference type="PANTHER" id="PTHR23044:SF61">
    <property type="entry name" value="3'-5' EXORIBONUCLEASE 1-RELATED"/>
    <property type="match status" value="1"/>
</dbReference>
<keyword evidence="2" id="KW-0378">Hydrolase</keyword>
<feature type="compositionally biased region" description="Basic and acidic residues" evidence="4">
    <location>
        <begin position="157"/>
        <end position="167"/>
    </location>
</feature>
<dbReference type="AlphaFoldDB" id="A0A7R9J2L6"/>
<dbReference type="CDD" id="cd06133">
    <property type="entry name" value="ERI-1_3'hExo_like"/>
    <property type="match status" value="1"/>
</dbReference>
<dbReference type="GO" id="GO:0000175">
    <property type="term" value="F:3'-5'-RNA exonuclease activity"/>
    <property type="evidence" value="ECO:0007669"/>
    <property type="project" value="InterPro"/>
</dbReference>
<protein>
    <submittedName>
        <fullName evidence="6">(California timema) hypothetical protein</fullName>
    </submittedName>
</protein>
<dbReference type="EMBL" id="OE180540">
    <property type="protein sequence ID" value="CAD7571500.1"/>
    <property type="molecule type" value="Genomic_DNA"/>
</dbReference>
<dbReference type="InterPro" id="IPR036361">
    <property type="entry name" value="SAP_dom_sf"/>
</dbReference>
<dbReference type="Pfam" id="PF00929">
    <property type="entry name" value="RNase_T"/>
    <property type="match status" value="1"/>
</dbReference>
<feature type="domain" description="Exonuclease" evidence="5">
    <location>
        <begin position="241"/>
        <end position="421"/>
    </location>
</feature>
<keyword evidence="3" id="KW-0269">Exonuclease</keyword>
<dbReference type="FunFam" id="3.30.420.10:FF:000034">
    <property type="entry name" value="3'-5' exoribonuclease 1"/>
    <property type="match status" value="1"/>
</dbReference>
<dbReference type="InterPro" id="IPR051274">
    <property type="entry name" value="3-5_Exoribonuclease"/>
</dbReference>
<gene>
    <name evidence="6" type="ORF">TCMB3V08_LOCUS4171</name>
</gene>
<evidence type="ECO:0000259" key="5">
    <source>
        <dbReference type="SMART" id="SM00479"/>
    </source>
</evidence>
<dbReference type="GO" id="GO:0005737">
    <property type="term" value="C:cytoplasm"/>
    <property type="evidence" value="ECO:0007669"/>
    <property type="project" value="TreeGrafter"/>
</dbReference>
<reference evidence="6" key="1">
    <citation type="submission" date="2020-11" db="EMBL/GenBank/DDBJ databases">
        <authorList>
            <person name="Tran Van P."/>
        </authorList>
    </citation>
    <scope>NUCLEOTIDE SEQUENCE</scope>
</reference>
<sequence>MLAPHRPSSLVPGSVQAAACNTADERVLLPWTVVNMKTERFDTELFIDEIQNRPAIWDMEFPVFKNRVLKKPSWEDLVEIISEDGDTPEKKKMLEAHTMWRFFKFPEVLQGGVKVNIIGIEQSGDTIIMVLRCTGYRAGTGCQKDDTKNSTKGNGKTKGETNGDKNTQKSPLSGDAVYKELSKINGNINQMSKAAVVSKLRELKLNTEGTTEILRKRLKNHYRKQKLTNANLLTVSKLFPYYVIVDFEATCEEVNIPNYPHEIIEFPAVLVDTEKQKVLDHFQAYCRPILNPVLSEFCVELTGITQDQVESAPLFPEVLANFEAWLAKHKLGTKHKYAIVTDGPWDMGRFLYGQCKISEIPYPQFGKKWVNIRKVFSNFYRCKRLMLEHIEMIFEGRPHCGLDDARNIARILLRMVKDGASIQYNERIHLTSRDVKNTQNANRICHNCDSPERTVMPILSADQNRTAAQVRREVRKWESRRVKLSDEDTDEENRQVLET</sequence>
<dbReference type="InterPro" id="IPR013520">
    <property type="entry name" value="Ribonucl_H"/>
</dbReference>
<dbReference type="PANTHER" id="PTHR23044">
    <property type="entry name" value="3'-5' EXONUCLEASE ERI1-RELATED"/>
    <property type="match status" value="1"/>
</dbReference>
<feature type="region of interest" description="Disordered" evidence="4">
    <location>
        <begin position="141"/>
        <end position="172"/>
    </location>
</feature>
<dbReference type="InterPro" id="IPR036397">
    <property type="entry name" value="RNaseH_sf"/>
</dbReference>
<dbReference type="GO" id="GO:0003676">
    <property type="term" value="F:nucleic acid binding"/>
    <property type="evidence" value="ECO:0007669"/>
    <property type="project" value="InterPro"/>
</dbReference>
<keyword evidence="1" id="KW-0540">Nuclease</keyword>